<protein>
    <submittedName>
        <fullName evidence="2">Uncharacterized protein</fullName>
    </submittedName>
</protein>
<sequence>MTVNVKVWYVIIMVIIVVTAVVSSLVVLGQGSTHIILDLLGGQQYFGASYVHLGDNGGTPSAAWPVYYNQTDASLYWGTASKNQPVLDLLVAAPYNFAGAMFWPVYYNGGSSSTITLIGAYTQATSPVSDGFEVYLFLTPTKWGISSEYNYSFPYWFSRGQAIMSPVAGDVILSQSSNEYIAVEWDAYWQYGYRTSGASGQWNVWLVNNTNGSSANIYPNPSSNLGSGYAGWDGIGTGYFQPNPGDYIRITVTYDPKVNMLSGYAYDMNTSQWANFTLNLNGYYTLPRDGNYIFGVGASIGTAEYANWALLYVATQGLMPIPSPSTPNIILYLITASILIVIFIVVVIVVVRGRRH</sequence>
<dbReference type="Proteomes" id="UP000241284">
    <property type="component" value="Unassembled WGS sequence"/>
</dbReference>
<feature type="transmembrane region" description="Helical" evidence="1">
    <location>
        <begin position="329"/>
        <end position="351"/>
    </location>
</feature>
<evidence type="ECO:0000313" key="2">
    <source>
        <dbReference type="EMBL" id="PSN94579.1"/>
    </source>
</evidence>
<dbReference type="EMBL" id="NEXH01000022">
    <property type="protein sequence ID" value="PSN94579.1"/>
    <property type="molecule type" value="Genomic_DNA"/>
</dbReference>
<feature type="transmembrane region" description="Helical" evidence="1">
    <location>
        <begin position="7"/>
        <end position="28"/>
    </location>
</feature>
<gene>
    <name evidence="2" type="ORF">B9Q06_08805</name>
</gene>
<keyword evidence="1" id="KW-1133">Transmembrane helix</keyword>
<proteinExistence type="predicted"/>
<organism evidence="2 3">
    <name type="scientific">Candidatus Marsarchaeota G2 archaeon ECH_B_2</name>
    <dbReference type="NCBI Taxonomy" id="1978160"/>
    <lineage>
        <taxon>Archaea</taxon>
        <taxon>Candidatus Marsarchaeota</taxon>
        <taxon>Candidatus Marsarchaeota group 2</taxon>
    </lineage>
</organism>
<keyword evidence="1" id="KW-0472">Membrane</keyword>
<accession>A0A2R6B7E9</accession>
<evidence type="ECO:0000313" key="3">
    <source>
        <dbReference type="Proteomes" id="UP000241284"/>
    </source>
</evidence>
<comment type="caution">
    <text evidence="2">The sequence shown here is derived from an EMBL/GenBank/DDBJ whole genome shotgun (WGS) entry which is preliminary data.</text>
</comment>
<keyword evidence="1" id="KW-0812">Transmembrane</keyword>
<reference evidence="2 3" key="1">
    <citation type="submission" date="2017-04" db="EMBL/GenBank/DDBJ databases">
        <title>Novel microbial lineages endemic to geothermal iron-oxide mats fill important gaps in the evolutionary history of Archaea.</title>
        <authorList>
            <person name="Jay Z.J."/>
            <person name="Beam J.P."/>
            <person name="Dlakic M."/>
            <person name="Rusch D.B."/>
            <person name="Kozubal M.A."/>
            <person name="Inskeep W.P."/>
        </authorList>
    </citation>
    <scope>NUCLEOTIDE SEQUENCE [LARGE SCALE GENOMIC DNA]</scope>
    <source>
        <strain evidence="2">ECH_B_2</strain>
    </source>
</reference>
<evidence type="ECO:0000256" key="1">
    <source>
        <dbReference type="SAM" id="Phobius"/>
    </source>
</evidence>
<dbReference type="AlphaFoldDB" id="A0A2R6B7E9"/>
<name>A0A2R6B7E9_9ARCH</name>